<keyword evidence="1" id="KW-0472">Membrane</keyword>
<keyword evidence="1" id="KW-1133">Transmembrane helix</keyword>
<evidence type="ECO:0000256" key="1">
    <source>
        <dbReference type="SAM" id="Phobius"/>
    </source>
</evidence>
<evidence type="ECO:0000313" key="3">
    <source>
        <dbReference type="Proteomes" id="UP001420932"/>
    </source>
</evidence>
<protein>
    <submittedName>
        <fullName evidence="2">Uncharacterized protein</fullName>
    </submittedName>
</protein>
<proteinExistence type="predicted"/>
<name>A0AAP0K0J8_9MAGN</name>
<accession>A0AAP0K0J8</accession>
<comment type="caution">
    <text evidence="2">The sequence shown here is derived from an EMBL/GenBank/DDBJ whole genome shotgun (WGS) entry which is preliminary data.</text>
</comment>
<dbReference type="AlphaFoldDB" id="A0AAP0K0J8"/>
<evidence type="ECO:0000313" key="2">
    <source>
        <dbReference type="EMBL" id="KAK9142352.1"/>
    </source>
</evidence>
<sequence length="65" mass="7420">MINRLLIFHLEILLSFCWIYSLGLSPPLVTIVGPTNRRGKKPMIDDLSMSFPQSQLFSTTTIGYF</sequence>
<keyword evidence="1" id="KW-0812">Transmembrane</keyword>
<feature type="transmembrane region" description="Helical" evidence="1">
    <location>
        <begin position="12"/>
        <end position="33"/>
    </location>
</feature>
<dbReference type="EMBL" id="JBBNAF010000005">
    <property type="protein sequence ID" value="KAK9142352.1"/>
    <property type="molecule type" value="Genomic_DNA"/>
</dbReference>
<gene>
    <name evidence="2" type="ORF">Syun_011752</name>
</gene>
<dbReference type="Proteomes" id="UP001420932">
    <property type="component" value="Unassembled WGS sequence"/>
</dbReference>
<reference evidence="2 3" key="1">
    <citation type="submission" date="2024-01" db="EMBL/GenBank/DDBJ databases">
        <title>Genome assemblies of Stephania.</title>
        <authorList>
            <person name="Yang L."/>
        </authorList>
    </citation>
    <scope>NUCLEOTIDE SEQUENCE [LARGE SCALE GENOMIC DNA]</scope>
    <source>
        <strain evidence="2">YNDBR</strain>
        <tissue evidence="2">Leaf</tissue>
    </source>
</reference>
<keyword evidence="3" id="KW-1185">Reference proteome</keyword>
<organism evidence="2 3">
    <name type="scientific">Stephania yunnanensis</name>
    <dbReference type="NCBI Taxonomy" id="152371"/>
    <lineage>
        <taxon>Eukaryota</taxon>
        <taxon>Viridiplantae</taxon>
        <taxon>Streptophyta</taxon>
        <taxon>Embryophyta</taxon>
        <taxon>Tracheophyta</taxon>
        <taxon>Spermatophyta</taxon>
        <taxon>Magnoliopsida</taxon>
        <taxon>Ranunculales</taxon>
        <taxon>Menispermaceae</taxon>
        <taxon>Menispermoideae</taxon>
        <taxon>Cissampelideae</taxon>
        <taxon>Stephania</taxon>
    </lineage>
</organism>